<dbReference type="AlphaFoldDB" id="A0A2T1EFQ6"/>
<dbReference type="Proteomes" id="UP000239576">
    <property type="component" value="Unassembled WGS sequence"/>
</dbReference>
<evidence type="ECO:0000313" key="1">
    <source>
        <dbReference type="EMBL" id="PSB31586.1"/>
    </source>
</evidence>
<reference evidence="1 2" key="2">
    <citation type="submission" date="2018-03" db="EMBL/GenBank/DDBJ databases">
        <title>The ancient ancestry and fast evolution of plastids.</title>
        <authorList>
            <person name="Moore K.R."/>
            <person name="Magnabosco C."/>
            <person name="Momper L."/>
            <person name="Gold D.A."/>
            <person name="Bosak T."/>
            <person name="Fournier G.P."/>
        </authorList>
    </citation>
    <scope>NUCLEOTIDE SEQUENCE [LARGE SCALE GENOMIC DNA]</scope>
    <source>
        <strain evidence="1 2">ULC18</strain>
    </source>
</reference>
<organism evidence="1 2">
    <name type="scientific">Stenomitos frigidus ULC18</name>
    <dbReference type="NCBI Taxonomy" id="2107698"/>
    <lineage>
        <taxon>Bacteria</taxon>
        <taxon>Bacillati</taxon>
        <taxon>Cyanobacteriota</taxon>
        <taxon>Cyanophyceae</taxon>
        <taxon>Leptolyngbyales</taxon>
        <taxon>Leptolyngbyaceae</taxon>
        <taxon>Stenomitos</taxon>
    </lineage>
</organism>
<dbReference type="EMBL" id="PVWK01000034">
    <property type="protein sequence ID" value="PSB31586.1"/>
    <property type="molecule type" value="Genomic_DNA"/>
</dbReference>
<sequence length="97" mass="10503">MDKLFSSSLLVAGRLLDGFVVLLALLLISSASVCQRVQPKRSGISGQGIDELFPLQKVVVRVGSLAIAWTPFLLGVTVKTFSAACYGLYLTPIWYVK</sequence>
<protein>
    <submittedName>
        <fullName evidence="1">Uncharacterized protein</fullName>
    </submittedName>
</protein>
<proteinExistence type="predicted"/>
<evidence type="ECO:0000313" key="2">
    <source>
        <dbReference type="Proteomes" id="UP000239576"/>
    </source>
</evidence>
<comment type="caution">
    <text evidence="1">The sequence shown here is derived from an EMBL/GenBank/DDBJ whole genome shotgun (WGS) entry which is preliminary data.</text>
</comment>
<accession>A0A2T1EFQ6</accession>
<reference evidence="2" key="1">
    <citation type="submission" date="2018-02" db="EMBL/GenBank/DDBJ databases">
        <authorList>
            <person name="Moore K."/>
            <person name="Momper L."/>
        </authorList>
    </citation>
    <scope>NUCLEOTIDE SEQUENCE [LARGE SCALE GENOMIC DNA]</scope>
    <source>
        <strain evidence="2">ULC18</strain>
    </source>
</reference>
<gene>
    <name evidence="1" type="ORF">C7B82_07105</name>
</gene>
<keyword evidence="2" id="KW-1185">Reference proteome</keyword>
<name>A0A2T1EFQ6_9CYAN</name>